<dbReference type="GO" id="GO:0016301">
    <property type="term" value="F:kinase activity"/>
    <property type="evidence" value="ECO:0007669"/>
    <property type="project" value="UniProtKB-KW"/>
</dbReference>
<keyword evidence="2" id="KW-0670">Pyruvate</keyword>
<dbReference type="InterPro" id="IPR008279">
    <property type="entry name" value="PEP-util_enz_mobile_dom"/>
</dbReference>
<dbReference type="InterPro" id="IPR010121">
    <property type="entry name" value="Pyruvate_phosphate_dikinase"/>
</dbReference>
<dbReference type="PANTHER" id="PTHR22931">
    <property type="entry name" value="PHOSPHOENOLPYRUVATE DIKINASE-RELATED"/>
    <property type="match status" value="1"/>
</dbReference>
<dbReference type="InterPro" id="IPR018274">
    <property type="entry name" value="PEP_util_AS"/>
</dbReference>
<keyword evidence="2" id="KW-0808">Transferase</keyword>
<dbReference type="PROSITE" id="PS00370">
    <property type="entry name" value="PEP_ENZYMES_PHOS_SITE"/>
    <property type="match status" value="1"/>
</dbReference>
<feature type="non-terminal residue" evidence="2">
    <location>
        <position position="1"/>
    </location>
</feature>
<dbReference type="Pfam" id="PF00391">
    <property type="entry name" value="PEP-utilizers"/>
    <property type="match status" value="1"/>
</dbReference>
<dbReference type="Gene3D" id="3.50.30.10">
    <property type="entry name" value="Phosphohistidine domain"/>
    <property type="match status" value="1"/>
</dbReference>
<dbReference type="Gene3D" id="1.10.189.10">
    <property type="entry name" value="Pyruvate Phosphate Dikinase, domain 2"/>
    <property type="match status" value="1"/>
</dbReference>
<dbReference type="EC" id="2.7.9.1" evidence="2"/>
<feature type="non-terminal residue" evidence="2">
    <location>
        <position position="142"/>
    </location>
</feature>
<comment type="caution">
    <text evidence="2">The sequence shown here is derived from an EMBL/GenBank/DDBJ whole genome shotgun (WGS) entry which is preliminary data.</text>
</comment>
<dbReference type="Proteomes" id="UP000263273">
    <property type="component" value="Unassembled WGS sequence"/>
</dbReference>
<dbReference type="AlphaFoldDB" id="A0A354YUK2"/>
<keyword evidence="2" id="KW-0418">Kinase</keyword>
<gene>
    <name evidence="2" type="ORF">DDZ44_00310</name>
</gene>
<evidence type="ECO:0000313" key="3">
    <source>
        <dbReference type="Proteomes" id="UP000263273"/>
    </source>
</evidence>
<name>A0A354YUK2_9FIRM</name>
<sequence length="142" mass="14811">EEALLRVDAEQINQLLHRQIDQSVKLDAIAKGLPASPGAACGKVLFDADLAEKMGGAGEKVVLVRSETTPDDIHGIIYAQGVLTARGGMTSHAAVVARGMGKPCVCGCEAIKIDNEDRQFMVNGIVVKEGDVITIDGASGNV</sequence>
<dbReference type="SUPFAM" id="SSF52009">
    <property type="entry name" value="Phosphohistidine domain"/>
    <property type="match status" value="1"/>
</dbReference>
<proteinExistence type="predicted"/>
<evidence type="ECO:0000259" key="1">
    <source>
        <dbReference type="Pfam" id="PF00391"/>
    </source>
</evidence>
<feature type="domain" description="PEP-utilising enzyme mobile" evidence="1">
    <location>
        <begin position="59"/>
        <end position="140"/>
    </location>
</feature>
<dbReference type="EMBL" id="DNZF01000008">
    <property type="protein sequence ID" value="HBK52366.1"/>
    <property type="molecule type" value="Genomic_DNA"/>
</dbReference>
<evidence type="ECO:0000313" key="2">
    <source>
        <dbReference type="EMBL" id="HBK52366.1"/>
    </source>
</evidence>
<reference evidence="2 3" key="1">
    <citation type="journal article" date="2018" name="Nat. Biotechnol.">
        <title>A standardized bacterial taxonomy based on genome phylogeny substantially revises the tree of life.</title>
        <authorList>
            <person name="Parks D.H."/>
            <person name="Chuvochina M."/>
            <person name="Waite D.W."/>
            <person name="Rinke C."/>
            <person name="Skarshewski A."/>
            <person name="Chaumeil P.A."/>
            <person name="Hugenholtz P."/>
        </authorList>
    </citation>
    <scope>NUCLEOTIDE SEQUENCE [LARGE SCALE GENOMIC DNA]</scope>
    <source>
        <strain evidence="2">UBA10948</strain>
    </source>
</reference>
<dbReference type="PANTHER" id="PTHR22931:SF9">
    <property type="entry name" value="PYRUVATE, PHOSPHATE DIKINASE 1, CHLOROPLASTIC"/>
    <property type="match status" value="1"/>
</dbReference>
<dbReference type="GO" id="GO:0050242">
    <property type="term" value="F:pyruvate, phosphate dikinase activity"/>
    <property type="evidence" value="ECO:0007669"/>
    <property type="project" value="UniProtKB-EC"/>
</dbReference>
<organism evidence="2 3">
    <name type="scientific">Syntrophomonas wolfei</name>
    <dbReference type="NCBI Taxonomy" id="863"/>
    <lineage>
        <taxon>Bacteria</taxon>
        <taxon>Bacillati</taxon>
        <taxon>Bacillota</taxon>
        <taxon>Clostridia</taxon>
        <taxon>Eubacteriales</taxon>
        <taxon>Syntrophomonadaceae</taxon>
        <taxon>Syntrophomonas</taxon>
    </lineage>
</organism>
<dbReference type="InterPro" id="IPR036637">
    <property type="entry name" value="Phosphohistidine_dom_sf"/>
</dbReference>
<protein>
    <submittedName>
        <fullName evidence="2">Pyruvate, phosphate dikinase</fullName>
        <ecNumber evidence="2">2.7.9.1</ecNumber>
    </submittedName>
</protein>
<accession>A0A354YUK2</accession>